<dbReference type="RefSeq" id="WP_111063433.1">
    <property type="nucleotide sequence ID" value="NZ_JBHUCU010000007.1"/>
</dbReference>
<sequence length="142" mass="16288">MKKIFLLILLSVFFVNSYAQTGCYSDWKTVFEKRGAYTVTDDMYRNVIISFIEGEESFCIYGKVRVENGKIVSIFVQYEDGEFALMDQKFTNKLKRAPGIVNGISEEISNEAGEKFYVLFVDKIKPKKREYKKAAGPGANFK</sequence>
<dbReference type="EMBL" id="QKSB01000006">
    <property type="protein sequence ID" value="PZE16824.1"/>
    <property type="molecule type" value="Genomic_DNA"/>
</dbReference>
<protein>
    <submittedName>
        <fullName evidence="2">Uncharacterized protein</fullName>
    </submittedName>
</protein>
<accession>A0A2W1MZK4</accession>
<keyword evidence="1" id="KW-0732">Signal</keyword>
<comment type="caution">
    <text evidence="2">The sequence shown here is derived from an EMBL/GenBank/DDBJ whole genome shotgun (WGS) entry which is preliminary data.</text>
</comment>
<feature type="chain" id="PRO_5015956491" evidence="1">
    <location>
        <begin position="20"/>
        <end position="142"/>
    </location>
</feature>
<reference evidence="2 3" key="1">
    <citation type="submission" date="2018-06" db="EMBL/GenBank/DDBJ databases">
        <title>The draft genome sequence of Crocinitomix sp. SM1701.</title>
        <authorList>
            <person name="Zhang X."/>
        </authorList>
    </citation>
    <scope>NUCLEOTIDE SEQUENCE [LARGE SCALE GENOMIC DNA]</scope>
    <source>
        <strain evidence="2 3">SM1701</strain>
    </source>
</reference>
<dbReference type="OrthoDB" id="1467550at2"/>
<name>A0A2W1MZK4_9FLAO</name>
<evidence type="ECO:0000256" key="1">
    <source>
        <dbReference type="SAM" id="SignalP"/>
    </source>
</evidence>
<feature type="signal peptide" evidence="1">
    <location>
        <begin position="1"/>
        <end position="19"/>
    </location>
</feature>
<dbReference type="Proteomes" id="UP000249248">
    <property type="component" value="Unassembled WGS sequence"/>
</dbReference>
<dbReference type="AlphaFoldDB" id="A0A2W1MZK4"/>
<organism evidence="2 3">
    <name type="scientific">Putridiphycobacter roseus</name>
    <dbReference type="NCBI Taxonomy" id="2219161"/>
    <lineage>
        <taxon>Bacteria</taxon>
        <taxon>Pseudomonadati</taxon>
        <taxon>Bacteroidota</taxon>
        <taxon>Flavobacteriia</taxon>
        <taxon>Flavobacteriales</taxon>
        <taxon>Crocinitomicaceae</taxon>
        <taxon>Putridiphycobacter</taxon>
    </lineage>
</organism>
<evidence type="ECO:0000313" key="3">
    <source>
        <dbReference type="Proteomes" id="UP000249248"/>
    </source>
</evidence>
<proteinExistence type="predicted"/>
<evidence type="ECO:0000313" key="2">
    <source>
        <dbReference type="EMBL" id="PZE16824.1"/>
    </source>
</evidence>
<keyword evidence="3" id="KW-1185">Reference proteome</keyword>
<gene>
    <name evidence="2" type="ORF">DNU06_11240</name>
</gene>